<accession>A0A6J6WWW9</accession>
<evidence type="ECO:0000313" key="1">
    <source>
        <dbReference type="EMBL" id="CAB4787656.1"/>
    </source>
</evidence>
<organism evidence="1">
    <name type="scientific">freshwater metagenome</name>
    <dbReference type="NCBI Taxonomy" id="449393"/>
    <lineage>
        <taxon>unclassified sequences</taxon>
        <taxon>metagenomes</taxon>
        <taxon>ecological metagenomes</taxon>
    </lineage>
</organism>
<dbReference type="AlphaFoldDB" id="A0A6J6WWW9"/>
<gene>
    <name evidence="1" type="ORF">UFOPK2922_01431</name>
</gene>
<dbReference type="EMBL" id="CAEZZS010000111">
    <property type="protein sequence ID" value="CAB4787656.1"/>
    <property type="molecule type" value="Genomic_DNA"/>
</dbReference>
<protein>
    <submittedName>
        <fullName evidence="1">Unannotated protein</fullName>
    </submittedName>
</protein>
<name>A0A6J6WWW9_9ZZZZ</name>
<proteinExistence type="predicted"/>
<sequence>MWKTDRLVGSTVHGVNGNNALMAAYNTAVGKYFSGGFKDNAGLAKDLDAAYMAGQA</sequence>
<reference evidence="1" key="1">
    <citation type="submission" date="2020-05" db="EMBL/GenBank/DDBJ databases">
        <authorList>
            <person name="Chiriac C."/>
            <person name="Salcher M."/>
            <person name="Ghai R."/>
            <person name="Kavagutti S V."/>
        </authorList>
    </citation>
    <scope>NUCLEOTIDE SEQUENCE</scope>
</reference>